<name>A0A4R2LNA9_9GAMM</name>
<comment type="caution">
    <text evidence="2">The sequence shown here is derived from an EMBL/GenBank/DDBJ whole genome shotgun (WGS) entry which is preliminary data.</text>
</comment>
<reference evidence="2 3" key="1">
    <citation type="submission" date="2019-03" db="EMBL/GenBank/DDBJ databases">
        <title>Genomic Encyclopedia of Type Strains, Phase IV (KMG-IV): sequencing the most valuable type-strain genomes for metagenomic binning, comparative biology and taxonomic classification.</title>
        <authorList>
            <person name="Goeker M."/>
        </authorList>
    </citation>
    <scope>NUCLEOTIDE SEQUENCE [LARGE SCALE GENOMIC DNA]</scope>
    <source>
        <strain evidence="2 3">DSM 25287</strain>
    </source>
</reference>
<dbReference type="EMBL" id="SLWY01000011">
    <property type="protein sequence ID" value="TCO80935.1"/>
    <property type="molecule type" value="Genomic_DNA"/>
</dbReference>
<keyword evidence="1" id="KW-1133">Transmembrane helix</keyword>
<dbReference type="Proteomes" id="UP000295765">
    <property type="component" value="Unassembled WGS sequence"/>
</dbReference>
<protein>
    <submittedName>
        <fullName evidence="2">Uncharacterized protein</fullName>
    </submittedName>
</protein>
<evidence type="ECO:0000256" key="1">
    <source>
        <dbReference type="SAM" id="Phobius"/>
    </source>
</evidence>
<keyword evidence="3" id="KW-1185">Reference proteome</keyword>
<feature type="transmembrane region" description="Helical" evidence="1">
    <location>
        <begin position="57"/>
        <end position="76"/>
    </location>
</feature>
<sequence>MDKTIFRKDVFFCAALAASAAAMYLSIRLGGGWWFVAAFMGSWLLLGAVFRCAGGSWIISVGGAFLAAAIIFPGVVKLYERSDHAQAIRDEQARVAARAKAAQDAQRQAEITRQNRERAAAQAADKARRLPVSRKEAESLISLITADQPLRSRGIRSIAVDGSDPDQLVVVVENAWHDRNKYVRKADAMGLGKLWATVHAANPTVTIRALSGDQVAFAIGADSVSLADE</sequence>
<organism evidence="2 3">
    <name type="scientific">Plasticicumulans lactativorans</name>
    <dbReference type="NCBI Taxonomy" id="1133106"/>
    <lineage>
        <taxon>Bacteria</taxon>
        <taxon>Pseudomonadati</taxon>
        <taxon>Pseudomonadota</taxon>
        <taxon>Gammaproteobacteria</taxon>
        <taxon>Candidatus Competibacteraceae</taxon>
        <taxon>Plasticicumulans</taxon>
    </lineage>
</organism>
<accession>A0A4R2LNA9</accession>
<dbReference type="RefSeq" id="WP_132542735.1">
    <property type="nucleotide sequence ID" value="NZ_SLWY01000011.1"/>
</dbReference>
<feature type="transmembrane region" description="Helical" evidence="1">
    <location>
        <begin position="32"/>
        <end position="50"/>
    </location>
</feature>
<gene>
    <name evidence="2" type="ORF">EV699_111136</name>
</gene>
<dbReference type="AlphaFoldDB" id="A0A4R2LNA9"/>
<keyword evidence="1" id="KW-0472">Membrane</keyword>
<evidence type="ECO:0000313" key="2">
    <source>
        <dbReference type="EMBL" id="TCO80935.1"/>
    </source>
</evidence>
<evidence type="ECO:0000313" key="3">
    <source>
        <dbReference type="Proteomes" id="UP000295765"/>
    </source>
</evidence>
<proteinExistence type="predicted"/>
<keyword evidence="1" id="KW-0812">Transmembrane</keyword>